<comment type="caution">
    <text evidence="3">The sequence shown here is derived from an EMBL/GenBank/DDBJ whole genome shotgun (WGS) entry which is preliminary data.</text>
</comment>
<evidence type="ECO:0008006" key="5">
    <source>
        <dbReference type="Google" id="ProtNLM"/>
    </source>
</evidence>
<dbReference type="Proteomes" id="UP000264310">
    <property type="component" value="Unassembled WGS sequence"/>
</dbReference>
<proteinExistence type="predicted"/>
<keyword evidence="4" id="KW-1185">Reference proteome</keyword>
<evidence type="ECO:0000256" key="1">
    <source>
        <dbReference type="SAM" id="MobiDB-lite"/>
    </source>
</evidence>
<feature type="compositionally biased region" description="Basic and acidic residues" evidence="1">
    <location>
        <begin position="79"/>
        <end position="115"/>
    </location>
</feature>
<feature type="compositionally biased region" description="Low complexity" evidence="1">
    <location>
        <begin position="35"/>
        <end position="47"/>
    </location>
</feature>
<evidence type="ECO:0000256" key="2">
    <source>
        <dbReference type="SAM" id="SignalP"/>
    </source>
</evidence>
<dbReference type="AlphaFoldDB" id="A0A371X000"/>
<keyword evidence="2" id="KW-0732">Signal</keyword>
<protein>
    <recommendedName>
        <fullName evidence="5">Chemotaxis protein MotC</fullName>
    </recommendedName>
</protein>
<gene>
    <name evidence="3" type="ORF">DYI37_14945</name>
</gene>
<sequence length="478" mass="50611">MGGMQIARTLLAGACMAFAGVPLAHAAGGQEADSHAPAPAHEGAAPKAEPDHAAPAQSEDAHVGEEHGASAEGEAEGGSADHAEADAAHAEGTEEHGTEEHGTDEHGGEEHGGEAWRTERAPMPFEVVRSLQYLQDQAARGNKSALNVQRRLLAWFGPSLANRPADVWADRRNVRAVALYVLSGGPVEPVEALLAKQVFAREDVPVIEGVVAYARNRLKEASAKLSGIDLAFEETTFAAQIRLTLAQLREASDPVESLRLLEEVMLAAPGTLLDEAALRLGVLLAENIGETDKADRYARQYFDRYAASVYAGNFRARFSAVYSGRPKGSEPETLEILADTLRLLPEDQKLAMYLSVSRRALVGGNLALAADAAGKALEITDASPEDRQRALLYQVASTLSSRDEDEVMVTLSAIDDAKLHPADQALKAAALDVVKAIGEPATLASSAGIEGDASENPTFARAASLLDAVDEDLRSLNQ</sequence>
<name>A0A371X000_9HYPH</name>
<feature type="signal peptide" evidence="2">
    <location>
        <begin position="1"/>
        <end position="26"/>
    </location>
</feature>
<accession>A0A371X000</accession>
<evidence type="ECO:0000313" key="3">
    <source>
        <dbReference type="EMBL" id="RFC62547.1"/>
    </source>
</evidence>
<evidence type="ECO:0000313" key="4">
    <source>
        <dbReference type="Proteomes" id="UP000264310"/>
    </source>
</evidence>
<dbReference type="OrthoDB" id="9812933at2"/>
<organism evidence="3 4">
    <name type="scientific">Fulvimarina endophytica</name>
    <dbReference type="NCBI Taxonomy" id="2293836"/>
    <lineage>
        <taxon>Bacteria</taxon>
        <taxon>Pseudomonadati</taxon>
        <taxon>Pseudomonadota</taxon>
        <taxon>Alphaproteobacteria</taxon>
        <taxon>Hyphomicrobiales</taxon>
        <taxon>Aurantimonadaceae</taxon>
        <taxon>Fulvimarina</taxon>
    </lineage>
</organism>
<reference evidence="3 4" key="1">
    <citation type="submission" date="2018-08" db="EMBL/GenBank/DDBJ databases">
        <title>Fulvimarina sp. 85, whole genome shotgun sequence.</title>
        <authorList>
            <person name="Tuo L."/>
        </authorList>
    </citation>
    <scope>NUCLEOTIDE SEQUENCE [LARGE SCALE GENOMIC DNA]</scope>
    <source>
        <strain evidence="3 4">85</strain>
    </source>
</reference>
<dbReference type="EMBL" id="QURL01000006">
    <property type="protein sequence ID" value="RFC62547.1"/>
    <property type="molecule type" value="Genomic_DNA"/>
</dbReference>
<feature type="region of interest" description="Disordered" evidence="1">
    <location>
        <begin position="29"/>
        <end position="115"/>
    </location>
</feature>
<feature type="chain" id="PRO_5017001626" description="Chemotaxis protein MotC" evidence="2">
    <location>
        <begin position="27"/>
        <end position="478"/>
    </location>
</feature>
<feature type="compositionally biased region" description="Basic and acidic residues" evidence="1">
    <location>
        <begin position="59"/>
        <end position="69"/>
    </location>
</feature>
<dbReference type="RefSeq" id="WP_116684070.1">
    <property type="nucleotide sequence ID" value="NZ_QURL01000006.1"/>
</dbReference>